<dbReference type="Proteomes" id="UP000664859">
    <property type="component" value="Unassembled WGS sequence"/>
</dbReference>
<keyword evidence="2" id="KW-1133">Transmembrane helix</keyword>
<accession>A0A836CBZ7</accession>
<keyword evidence="4" id="KW-1185">Reference proteome</keyword>
<evidence type="ECO:0000256" key="1">
    <source>
        <dbReference type="SAM" id="MobiDB-lite"/>
    </source>
</evidence>
<reference evidence="3" key="1">
    <citation type="submission" date="2021-02" db="EMBL/GenBank/DDBJ databases">
        <title>First Annotated Genome of the Yellow-green Alga Tribonema minus.</title>
        <authorList>
            <person name="Mahan K.M."/>
        </authorList>
    </citation>
    <scope>NUCLEOTIDE SEQUENCE</scope>
    <source>
        <strain evidence="3">UTEX B ZZ1240</strain>
    </source>
</reference>
<evidence type="ECO:0000313" key="3">
    <source>
        <dbReference type="EMBL" id="KAG5178616.1"/>
    </source>
</evidence>
<feature type="transmembrane region" description="Helical" evidence="2">
    <location>
        <begin position="76"/>
        <end position="96"/>
    </location>
</feature>
<organism evidence="3 4">
    <name type="scientific">Tribonema minus</name>
    <dbReference type="NCBI Taxonomy" id="303371"/>
    <lineage>
        <taxon>Eukaryota</taxon>
        <taxon>Sar</taxon>
        <taxon>Stramenopiles</taxon>
        <taxon>Ochrophyta</taxon>
        <taxon>PX clade</taxon>
        <taxon>Xanthophyceae</taxon>
        <taxon>Tribonematales</taxon>
        <taxon>Tribonemataceae</taxon>
        <taxon>Tribonema</taxon>
    </lineage>
</organism>
<feature type="transmembrane region" description="Helical" evidence="2">
    <location>
        <begin position="41"/>
        <end position="61"/>
    </location>
</feature>
<feature type="transmembrane region" description="Helical" evidence="2">
    <location>
        <begin position="134"/>
        <end position="152"/>
    </location>
</feature>
<feature type="region of interest" description="Disordered" evidence="1">
    <location>
        <begin position="1"/>
        <end position="21"/>
    </location>
</feature>
<feature type="transmembrane region" description="Helical" evidence="2">
    <location>
        <begin position="103"/>
        <end position="122"/>
    </location>
</feature>
<name>A0A836CBZ7_9STRA</name>
<comment type="caution">
    <text evidence="3">The sequence shown here is derived from an EMBL/GenBank/DDBJ whole genome shotgun (WGS) entry which is preliminary data.</text>
</comment>
<sequence>MQRKREADASEEADPLDEDEQEKIVLQLREEASRTAKEMILGFRVLCAACGAALAACAWSAEHHHTQWQGSPPPRAALRLTCAAHAACLAAAALSLRSTAAAAAARNAGAAIALALALGWGGYFARRGGAPPPVALWLSMGSGVVVAIAVYVRYSVERIQADVAGLGALKYKFKKV</sequence>
<protein>
    <submittedName>
        <fullName evidence="3">Uncharacterized protein</fullName>
    </submittedName>
</protein>
<feature type="compositionally biased region" description="Acidic residues" evidence="1">
    <location>
        <begin position="9"/>
        <end position="21"/>
    </location>
</feature>
<keyword evidence="2" id="KW-0472">Membrane</keyword>
<dbReference type="AlphaFoldDB" id="A0A836CBZ7"/>
<evidence type="ECO:0000256" key="2">
    <source>
        <dbReference type="SAM" id="Phobius"/>
    </source>
</evidence>
<keyword evidence="2" id="KW-0812">Transmembrane</keyword>
<proteinExistence type="predicted"/>
<dbReference type="EMBL" id="JAFCMP010000514">
    <property type="protein sequence ID" value="KAG5178616.1"/>
    <property type="molecule type" value="Genomic_DNA"/>
</dbReference>
<gene>
    <name evidence="3" type="ORF">JKP88DRAFT_261364</name>
</gene>
<evidence type="ECO:0000313" key="4">
    <source>
        <dbReference type="Proteomes" id="UP000664859"/>
    </source>
</evidence>